<sequence>MKIIGAYLFACLLSAACTFVLASLFHTQFVLHELVKIGTEITFGTRLEMTLSDLSGLLIGYGSVIFIALLSGFLIVDVIKWKLSAIPSWRYVVAGGLSMAMALSLMQPLLGVTLIAGARSDFGFVCQIIAGLCGGWIFILLKNKRRQPPPLQKNA</sequence>
<keyword evidence="1" id="KW-1133">Transmembrane helix</keyword>
<protein>
    <submittedName>
        <fullName evidence="2">Uncharacterized protein</fullName>
    </submittedName>
</protein>
<accession>A0ABT3A4L8</accession>
<dbReference type="PROSITE" id="PS51257">
    <property type="entry name" value="PROKAR_LIPOPROTEIN"/>
    <property type="match status" value="1"/>
</dbReference>
<name>A0ABT3A4L8_9ALTE</name>
<comment type="caution">
    <text evidence="2">The sequence shown here is derived from an EMBL/GenBank/DDBJ whole genome shotgun (WGS) entry which is preliminary data.</text>
</comment>
<feature type="transmembrane region" description="Helical" evidence="1">
    <location>
        <begin position="122"/>
        <end position="141"/>
    </location>
</feature>
<dbReference type="EMBL" id="JAOWKX010000001">
    <property type="protein sequence ID" value="MCV2883632.1"/>
    <property type="molecule type" value="Genomic_DNA"/>
</dbReference>
<feature type="transmembrane region" description="Helical" evidence="1">
    <location>
        <begin position="58"/>
        <end position="79"/>
    </location>
</feature>
<dbReference type="Proteomes" id="UP001652504">
    <property type="component" value="Unassembled WGS sequence"/>
</dbReference>
<proteinExistence type="predicted"/>
<keyword evidence="1" id="KW-0472">Membrane</keyword>
<gene>
    <name evidence="2" type="ORF">OE749_02820</name>
</gene>
<feature type="transmembrane region" description="Helical" evidence="1">
    <location>
        <begin position="91"/>
        <end position="116"/>
    </location>
</feature>
<dbReference type="RefSeq" id="WP_263710828.1">
    <property type="nucleotide sequence ID" value="NZ_JAOWKX010000001.1"/>
</dbReference>
<evidence type="ECO:0000313" key="3">
    <source>
        <dbReference type="Proteomes" id="UP001652504"/>
    </source>
</evidence>
<evidence type="ECO:0000313" key="2">
    <source>
        <dbReference type="EMBL" id="MCV2883632.1"/>
    </source>
</evidence>
<evidence type="ECO:0000256" key="1">
    <source>
        <dbReference type="SAM" id="Phobius"/>
    </source>
</evidence>
<keyword evidence="1" id="KW-0812">Transmembrane</keyword>
<reference evidence="2 3" key="1">
    <citation type="submission" date="2022-10" db="EMBL/GenBank/DDBJ databases">
        <title>Aestuariibacter sp. AA17 isolated from Montipora capitata coral fragment.</title>
        <authorList>
            <person name="Emsley S.A."/>
            <person name="Pfannmuller K.M."/>
            <person name="Loughran R.M."/>
            <person name="Shlafstein M."/>
            <person name="Papke E."/>
            <person name="Saw J.H."/>
            <person name="Ushijima B."/>
            <person name="Videau P."/>
        </authorList>
    </citation>
    <scope>NUCLEOTIDE SEQUENCE [LARGE SCALE GENOMIC DNA]</scope>
    <source>
        <strain evidence="2 3">AA17</strain>
    </source>
</reference>
<organism evidence="2 3">
    <name type="scientific">Fluctibacter corallii</name>
    <dbReference type="NCBI Taxonomy" id="2984329"/>
    <lineage>
        <taxon>Bacteria</taxon>
        <taxon>Pseudomonadati</taxon>
        <taxon>Pseudomonadota</taxon>
        <taxon>Gammaproteobacteria</taxon>
        <taxon>Alteromonadales</taxon>
        <taxon>Alteromonadaceae</taxon>
        <taxon>Fluctibacter</taxon>
    </lineage>
</organism>
<keyword evidence="3" id="KW-1185">Reference proteome</keyword>